<dbReference type="Gene3D" id="3.10.580.10">
    <property type="entry name" value="CBS-domain"/>
    <property type="match status" value="1"/>
</dbReference>
<dbReference type="PANTHER" id="PTHR11689:SF136">
    <property type="entry name" value="H(+)_CL(-) EXCHANGE TRANSPORTER 7"/>
    <property type="match status" value="1"/>
</dbReference>
<evidence type="ECO:0000313" key="15">
    <source>
        <dbReference type="Proteomes" id="UP000285301"/>
    </source>
</evidence>
<evidence type="ECO:0000256" key="7">
    <source>
        <dbReference type="ARBA" id="ARBA00023122"/>
    </source>
</evidence>
<feature type="region of interest" description="Disordered" evidence="12">
    <location>
        <begin position="52"/>
        <end position="107"/>
    </location>
</feature>
<evidence type="ECO:0000256" key="12">
    <source>
        <dbReference type="SAM" id="MobiDB-lite"/>
    </source>
</evidence>
<dbReference type="InterPro" id="IPR046342">
    <property type="entry name" value="CBS_dom_sf"/>
</dbReference>
<dbReference type="AlphaFoldDB" id="A0A3S3P969"/>
<dbReference type="SUPFAM" id="SSF54631">
    <property type="entry name" value="CBS-domain pair"/>
    <property type="match status" value="1"/>
</dbReference>
<dbReference type="Proteomes" id="UP000285301">
    <property type="component" value="Unassembled WGS sequence"/>
</dbReference>
<evidence type="ECO:0000256" key="6">
    <source>
        <dbReference type="ARBA" id="ARBA00023065"/>
    </source>
</evidence>
<comment type="similarity">
    <text evidence="11">Belongs to the chloride channel (TC 2.A.49) family.</text>
</comment>
<reference evidence="14 15" key="1">
    <citation type="journal article" date="2018" name="Gigascience">
        <title>Genomes of trombidid mites reveal novel predicted allergens and laterally-transferred genes associated with secondary metabolism.</title>
        <authorList>
            <person name="Dong X."/>
            <person name="Chaisiri K."/>
            <person name="Xia D."/>
            <person name="Armstrong S.D."/>
            <person name="Fang Y."/>
            <person name="Donnelly M.J."/>
            <person name="Kadowaki T."/>
            <person name="McGarry J.W."/>
            <person name="Darby A.C."/>
            <person name="Makepeace B.L."/>
        </authorList>
    </citation>
    <scope>NUCLEOTIDE SEQUENCE [LARGE SCALE GENOMIC DNA]</scope>
    <source>
        <strain evidence="14">UoL-WK</strain>
    </source>
</reference>
<dbReference type="InterPro" id="IPR000644">
    <property type="entry name" value="CBS_dom"/>
</dbReference>
<dbReference type="SUPFAM" id="SSF81340">
    <property type="entry name" value="Clc chloride channel"/>
    <property type="match status" value="1"/>
</dbReference>
<feature type="compositionally biased region" description="Basic and acidic residues" evidence="12">
    <location>
        <begin position="81"/>
        <end position="107"/>
    </location>
</feature>
<protein>
    <recommendedName>
        <fullName evidence="11">Chloride channel protein</fullName>
    </recommendedName>
</protein>
<dbReference type="EMBL" id="NCKU01006082">
    <property type="protein sequence ID" value="RWS03848.1"/>
    <property type="molecule type" value="Genomic_DNA"/>
</dbReference>
<keyword evidence="7 10" id="KW-0129">CBS domain</keyword>
<dbReference type="PRINTS" id="PR00762">
    <property type="entry name" value="CLCHANNEL"/>
</dbReference>
<feature type="transmembrane region" description="Helical" evidence="11">
    <location>
        <begin position="347"/>
        <end position="366"/>
    </location>
</feature>
<feature type="transmembrane region" description="Helical" evidence="11">
    <location>
        <begin position="438"/>
        <end position="457"/>
    </location>
</feature>
<evidence type="ECO:0000256" key="1">
    <source>
        <dbReference type="ARBA" id="ARBA00004141"/>
    </source>
</evidence>
<evidence type="ECO:0000256" key="10">
    <source>
        <dbReference type="PROSITE-ProRule" id="PRU00703"/>
    </source>
</evidence>
<keyword evidence="8 11" id="KW-0472">Membrane</keyword>
<keyword evidence="4" id="KW-0677">Repeat</keyword>
<dbReference type="Pfam" id="PF00654">
    <property type="entry name" value="Voltage_CLC"/>
    <property type="match status" value="1"/>
</dbReference>
<dbReference type="InterPro" id="IPR051280">
    <property type="entry name" value="Cl-channel/antiporter"/>
</dbReference>
<evidence type="ECO:0000256" key="11">
    <source>
        <dbReference type="RuleBase" id="RU361221"/>
    </source>
</evidence>
<sequence length="843" mass="93869">MNDRQSIVSQTAASSINDRVVNWSSSEAIIDHSQDEDTTFFSSCSCPADDTINHETNNQTTSQSVPEPAGFRRRNNSTNIDIDRMSRSWRSKTDDSHQASNDKRSDRRGSLNLLSQKYESLDYDLCENMLYLEEIKKAGYAQIRNKEIVRWIIIFAIGVMTACTASFIVICVETLSQFKYKLLQKWVDKCVAKDCLVIPFAMWLATNAVPVFISSLLVTIVAPIAAGSGIPVIKCYLNGVKVPEVVRIKTFAVKALSVILSVVGGLAVGKEGPMIHCGAVIAAGISQGKSTTLNKDLRIFEGFREDREKRDFVSAGAAAGVAAAFGAPVGGVLFSLEEGASFWNQALTWRIFFCSMITTFTLNLILSAYHHHPGQLSYAGLINFGKFESSMTNYSFIELPTYIVMGVIGGLLGALYNYINYRITVIRIRYIYKKWAKILEAVVIALISASVGFLLIVTTNDCRRVDPSQVAFPVQYNCPEGEYSVMAALWFNTPEASVKALFHNKAETWTAISLSIFFIAYYCLSIVTYGLSISSGLFIPTLLTGAAWGRLFALALQTLFPHDESLNPGKFALIGAAAMLGGVVRMTISLTVILIEATGNITFGLPLMITLMISKWVGDYFNEGLYDIHIELASVPFLAWEPPSLSSCIYASEIMSTPVTTFKAVEKVSRIIHVLKHEPHNGFPVVDVDFAENDLVSSTSSLETSRNFGRFRGLILRWQLIILLQEKIFNENAEKTLDMLTLKTFRNAYPRYPKIDSVHVTNQEYNYTIDLRPIMNPSAYSVSHAATLPRIFRLFRALGLRHLVVTNDRNEVIGIVTRKDLARYKMHFHNGRVTLFELQVSDN</sequence>
<evidence type="ECO:0000256" key="2">
    <source>
        <dbReference type="ARBA" id="ARBA00022448"/>
    </source>
</evidence>
<feature type="transmembrane region" description="Helical" evidence="11">
    <location>
        <begin position="246"/>
        <end position="268"/>
    </location>
</feature>
<comment type="caution">
    <text evidence="14">The sequence shown here is derived from an EMBL/GenBank/DDBJ whole genome shotgun (WGS) entry which is preliminary data.</text>
</comment>
<evidence type="ECO:0000313" key="14">
    <source>
        <dbReference type="EMBL" id="RWS03848.1"/>
    </source>
</evidence>
<name>A0A3S3P969_9ACAR</name>
<feature type="transmembrane region" description="Helical" evidence="11">
    <location>
        <begin position="399"/>
        <end position="418"/>
    </location>
</feature>
<dbReference type="Gene3D" id="1.10.3080.10">
    <property type="entry name" value="Clc chloride channel"/>
    <property type="match status" value="1"/>
</dbReference>
<keyword evidence="15" id="KW-1185">Reference proteome</keyword>
<keyword evidence="5 11" id="KW-1133">Transmembrane helix</keyword>
<evidence type="ECO:0000256" key="3">
    <source>
        <dbReference type="ARBA" id="ARBA00022692"/>
    </source>
</evidence>
<dbReference type="PANTHER" id="PTHR11689">
    <property type="entry name" value="CHLORIDE CHANNEL PROTEIN CLC FAMILY MEMBER"/>
    <property type="match status" value="1"/>
</dbReference>
<feature type="transmembrane region" description="Helical" evidence="11">
    <location>
        <begin position="571"/>
        <end position="595"/>
    </location>
</feature>
<dbReference type="STRING" id="1965070.A0A3S3P969"/>
<proteinExistence type="inferred from homology"/>
<accession>A0A3S3P969</accession>
<dbReference type="Pfam" id="PF00571">
    <property type="entry name" value="CBS"/>
    <property type="match status" value="1"/>
</dbReference>
<feature type="compositionally biased region" description="Polar residues" evidence="12">
    <location>
        <begin position="54"/>
        <end position="65"/>
    </location>
</feature>
<dbReference type="InterPro" id="IPR014743">
    <property type="entry name" value="Cl-channel_core"/>
</dbReference>
<dbReference type="GO" id="GO:0005765">
    <property type="term" value="C:lysosomal membrane"/>
    <property type="evidence" value="ECO:0007669"/>
    <property type="project" value="TreeGrafter"/>
</dbReference>
<evidence type="ECO:0000256" key="5">
    <source>
        <dbReference type="ARBA" id="ARBA00022989"/>
    </source>
</evidence>
<dbReference type="OrthoDB" id="428525at2759"/>
<keyword evidence="6 11" id="KW-0406">Ion transport</keyword>
<keyword evidence="2 11" id="KW-0813">Transport</keyword>
<evidence type="ECO:0000259" key="13">
    <source>
        <dbReference type="PROSITE" id="PS51371"/>
    </source>
</evidence>
<dbReference type="GO" id="GO:0005254">
    <property type="term" value="F:chloride channel activity"/>
    <property type="evidence" value="ECO:0007669"/>
    <property type="project" value="UniProtKB-UniRule"/>
</dbReference>
<dbReference type="PROSITE" id="PS51371">
    <property type="entry name" value="CBS"/>
    <property type="match status" value="1"/>
</dbReference>
<keyword evidence="9 11" id="KW-0868">Chloride</keyword>
<feature type="domain" description="CBS" evidence="13">
    <location>
        <begin position="775"/>
        <end position="835"/>
    </location>
</feature>
<feature type="transmembrane region" description="Helical" evidence="11">
    <location>
        <begin position="196"/>
        <end position="226"/>
    </location>
</feature>
<dbReference type="CDD" id="cd04591">
    <property type="entry name" value="CBS_pair_voltage-gated_CLC_euk_bac"/>
    <property type="match status" value="1"/>
</dbReference>
<evidence type="ECO:0000256" key="9">
    <source>
        <dbReference type="ARBA" id="ARBA00023214"/>
    </source>
</evidence>
<dbReference type="CDD" id="cd03685">
    <property type="entry name" value="ClC_6_like"/>
    <property type="match status" value="1"/>
</dbReference>
<keyword evidence="3 11" id="KW-0812">Transmembrane</keyword>
<feature type="transmembrane region" description="Helical" evidence="11">
    <location>
        <begin position="537"/>
        <end position="559"/>
    </location>
</feature>
<dbReference type="SMART" id="SM00116">
    <property type="entry name" value="CBS"/>
    <property type="match status" value="2"/>
</dbReference>
<evidence type="ECO:0000256" key="4">
    <source>
        <dbReference type="ARBA" id="ARBA00022737"/>
    </source>
</evidence>
<evidence type="ECO:0000256" key="8">
    <source>
        <dbReference type="ARBA" id="ARBA00023136"/>
    </source>
</evidence>
<comment type="subcellular location">
    <subcellularLocation>
        <location evidence="1 11">Membrane</location>
        <topology evidence="1 11">Multi-pass membrane protein</topology>
    </subcellularLocation>
</comment>
<organism evidence="14 15">
    <name type="scientific">Dinothrombium tinctorium</name>
    <dbReference type="NCBI Taxonomy" id="1965070"/>
    <lineage>
        <taxon>Eukaryota</taxon>
        <taxon>Metazoa</taxon>
        <taxon>Ecdysozoa</taxon>
        <taxon>Arthropoda</taxon>
        <taxon>Chelicerata</taxon>
        <taxon>Arachnida</taxon>
        <taxon>Acari</taxon>
        <taxon>Acariformes</taxon>
        <taxon>Trombidiformes</taxon>
        <taxon>Prostigmata</taxon>
        <taxon>Anystina</taxon>
        <taxon>Parasitengona</taxon>
        <taxon>Trombidioidea</taxon>
        <taxon>Trombidiidae</taxon>
        <taxon>Dinothrombium</taxon>
    </lineage>
</organism>
<feature type="transmembrane region" description="Helical" evidence="11">
    <location>
        <begin position="151"/>
        <end position="175"/>
    </location>
</feature>
<feature type="transmembrane region" description="Helical" evidence="11">
    <location>
        <begin position="509"/>
        <end position="531"/>
    </location>
</feature>
<gene>
    <name evidence="14" type="ORF">B4U79_05107</name>
</gene>
<dbReference type="InterPro" id="IPR001807">
    <property type="entry name" value="ClC"/>
</dbReference>
<feature type="transmembrane region" description="Helical" evidence="11">
    <location>
        <begin position="312"/>
        <end position="335"/>
    </location>
</feature>